<accession>A0A251U5C9</accession>
<dbReference type="AlphaFoldDB" id="A0A251U5C9"/>
<sequence>MEIKYTPNVEEEIVAEEFDSQPVEKLEDGLPPRSRTRERARKSLDQHLPRIQGWYRRKRKEEEGETIEVCTTPSFSLHATNQVWSR</sequence>
<dbReference type="EMBL" id="CM007897">
    <property type="protein sequence ID" value="OTG18056.1"/>
    <property type="molecule type" value="Genomic_DNA"/>
</dbReference>
<dbReference type="InParanoid" id="A0A251U5C9"/>
<dbReference type="Proteomes" id="UP000215914">
    <property type="component" value="Chromosome 8"/>
</dbReference>
<evidence type="ECO:0000256" key="1">
    <source>
        <dbReference type="SAM" id="MobiDB-lite"/>
    </source>
</evidence>
<organism evidence="2 3">
    <name type="scientific">Helianthus annuus</name>
    <name type="common">Common sunflower</name>
    <dbReference type="NCBI Taxonomy" id="4232"/>
    <lineage>
        <taxon>Eukaryota</taxon>
        <taxon>Viridiplantae</taxon>
        <taxon>Streptophyta</taxon>
        <taxon>Embryophyta</taxon>
        <taxon>Tracheophyta</taxon>
        <taxon>Spermatophyta</taxon>
        <taxon>Magnoliopsida</taxon>
        <taxon>eudicotyledons</taxon>
        <taxon>Gunneridae</taxon>
        <taxon>Pentapetalae</taxon>
        <taxon>asterids</taxon>
        <taxon>campanulids</taxon>
        <taxon>Asterales</taxon>
        <taxon>Asteraceae</taxon>
        <taxon>Asteroideae</taxon>
        <taxon>Heliantheae alliance</taxon>
        <taxon>Heliantheae</taxon>
        <taxon>Helianthus</taxon>
    </lineage>
</organism>
<name>A0A251U5C9_HELAN</name>
<feature type="region of interest" description="Disordered" evidence="1">
    <location>
        <begin position="20"/>
        <end position="43"/>
    </location>
</feature>
<feature type="compositionally biased region" description="Basic and acidic residues" evidence="1">
    <location>
        <begin position="22"/>
        <end position="43"/>
    </location>
</feature>
<proteinExistence type="predicted"/>
<evidence type="ECO:0000313" key="3">
    <source>
        <dbReference type="Proteomes" id="UP000215914"/>
    </source>
</evidence>
<gene>
    <name evidence="2" type="ORF">HannXRQ_Chr08g0218961</name>
</gene>
<protein>
    <submittedName>
        <fullName evidence="2">Uncharacterized protein</fullName>
    </submittedName>
</protein>
<keyword evidence="3" id="KW-1185">Reference proteome</keyword>
<evidence type="ECO:0000313" key="2">
    <source>
        <dbReference type="EMBL" id="OTG18056.1"/>
    </source>
</evidence>
<reference evidence="3" key="1">
    <citation type="journal article" date="2017" name="Nature">
        <title>The sunflower genome provides insights into oil metabolism, flowering and Asterid evolution.</title>
        <authorList>
            <person name="Badouin H."/>
            <person name="Gouzy J."/>
            <person name="Grassa C.J."/>
            <person name="Murat F."/>
            <person name="Staton S.E."/>
            <person name="Cottret L."/>
            <person name="Lelandais-Briere C."/>
            <person name="Owens G.L."/>
            <person name="Carrere S."/>
            <person name="Mayjonade B."/>
            <person name="Legrand L."/>
            <person name="Gill N."/>
            <person name="Kane N.C."/>
            <person name="Bowers J.E."/>
            <person name="Hubner S."/>
            <person name="Bellec A."/>
            <person name="Berard A."/>
            <person name="Berges H."/>
            <person name="Blanchet N."/>
            <person name="Boniface M.C."/>
            <person name="Brunel D."/>
            <person name="Catrice O."/>
            <person name="Chaidir N."/>
            <person name="Claudel C."/>
            <person name="Donnadieu C."/>
            <person name="Faraut T."/>
            <person name="Fievet G."/>
            <person name="Helmstetter N."/>
            <person name="King M."/>
            <person name="Knapp S.J."/>
            <person name="Lai Z."/>
            <person name="Le Paslier M.C."/>
            <person name="Lippi Y."/>
            <person name="Lorenzon L."/>
            <person name="Mandel J.R."/>
            <person name="Marage G."/>
            <person name="Marchand G."/>
            <person name="Marquand E."/>
            <person name="Bret-Mestries E."/>
            <person name="Morien E."/>
            <person name="Nambeesan S."/>
            <person name="Nguyen T."/>
            <person name="Pegot-Espagnet P."/>
            <person name="Pouilly N."/>
            <person name="Raftis F."/>
            <person name="Sallet E."/>
            <person name="Schiex T."/>
            <person name="Thomas J."/>
            <person name="Vandecasteele C."/>
            <person name="Vares D."/>
            <person name="Vear F."/>
            <person name="Vautrin S."/>
            <person name="Crespi M."/>
            <person name="Mangin B."/>
            <person name="Burke J.M."/>
            <person name="Salse J."/>
            <person name="Munos S."/>
            <person name="Vincourt P."/>
            <person name="Rieseberg L.H."/>
            <person name="Langlade N.B."/>
        </authorList>
    </citation>
    <scope>NUCLEOTIDE SEQUENCE [LARGE SCALE GENOMIC DNA]</scope>
    <source>
        <strain evidence="3">cv. SF193</strain>
    </source>
</reference>